<sequence length="75" mass="8646">MSEPDHTANRLLNQRMYTPAQVAELLGVDTSTLRRWRRTEPVRGPGFIRLSERVALYPANDIETYLRARHITPVA</sequence>
<dbReference type="RefSeq" id="WP_098694561.1">
    <property type="nucleotide sequence ID" value="NZ_CP023778.1"/>
</dbReference>
<dbReference type="KEGG" id="ntp:CRH09_15635"/>
<protein>
    <submittedName>
        <fullName evidence="2">DNA-binding protein</fullName>
    </submittedName>
</protein>
<evidence type="ECO:0000313" key="3">
    <source>
        <dbReference type="Proteomes" id="UP000221961"/>
    </source>
</evidence>
<organism evidence="2 3">
    <name type="scientific">Nocardia terpenica</name>
    <dbReference type="NCBI Taxonomy" id="455432"/>
    <lineage>
        <taxon>Bacteria</taxon>
        <taxon>Bacillati</taxon>
        <taxon>Actinomycetota</taxon>
        <taxon>Actinomycetes</taxon>
        <taxon>Mycobacteriales</taxon>
        <taxon>Nocardiaceae</taxon>
        <taxon>Nocardia</taxon>
    </lineage>
</organism>
<dbReference type="InterPro" id="IPR009061">
    <property type="entry name" value="DNA-bd_dom_put_sf"/>
</dbReference>
<dbReference type="Pfam" id="PF12728">
    <property type="entry name" value="HTH_17"/>
    <property type="match status" value="1"/>
</dbReference>
<dbReference type="GeneID" id="88358810"/>
<accession>A0A291RJE6</accession>
<evidence type="ECO:0000313" key="2">
    <source>
        <dbReference type="EMBL" id="ATL67418.1"/>
    </source>
</evidence>
<dbReference type="SUPFAM" id="SSF46955">
    <property type="entry name" value="Putative DNA-binding domain"/>
    <property type="match status" value="1"/>
</dbReference>
<dbReference type="Gene3D" id="1.10.1660.10">
    <property type="match status" value="1"/>
</dbReference>
<gene>
    <name evidence="2" type="ORF">CRH09_15635</name>
</gene>
<dbReference type="InterPro" id="IPR041657">
    <property type="entry name" value="HTH_17"/>
</dbReference>
<feature type="domain" description="Helix-turn-helix" evidence="1">
    <location>
        <begin position="16"/>
        <end position="69"/>
    </location>
</feature>
<reference evidence="2 3" key="1">
    <citation type="submission" date="2017-10" db="EMBL/GenBank/DDBJ databases">
        <title>Comparative genomics between pathogenic Norcardia.</title>
        <authorList>
            <person name="Zeng L."/>
        </authorList>
    </citation>
    <scope>NUCLEOTIDE SEQUENCE [LARGE SCALE GENOMIC DNA]</scope>
    <source>
        <strain evidence="2 3">NC_YFY_NT001</strain>
    </source>
</reference>
<dbReference type="EMBL" id="CP023778">
    <property type="protein sequence ID" value="ATL67418.1"/>
    <property type="molecule type" value="Genomic_DNA"/>
</dbReference>
<dbReference type="GO" id="GO:0003677">
    <property type="term" value="F:DNA binding"/>
    <property type="evidence" value="ECO:0007669"/>
    <property type="project" value="UniProtKB-KW"/>
</dbReference>
<name>A0A291RJE6_9NOCA</name>
<keyword evidence="2" id="KW-0238">DNA-binding</keyword>
<dbReference type="Proteomes" id="UP000221961">
    <property type="component" value="Chromosome"/>
</dbReference>
<proteinExistence type="predicted"/>
<evidence type="ECO:0000259" key="1">
    <source>
        <dbReference type="Pfam" id="PF12728"/>
    </source>
</evidence>
<dbReference type="AlphaFoldDB" id="A0A291RJE6"/>